<dbReference type="PRINTS" id="PR00080">
    <property type="entry name" value="SDRFAMILY"/>
</dbReference>
<dbReference type="PANTHER" id="PTHR44196">
    <property type="entry name" value="DEHYDROGENASE/REDUCTASE SDR FAMILY MEMBER 7B"/>
    <property type="match status" value="1"/>
</dbReference>
<name>A0ABR1GZM1_9HYPO</name>
<dbReference type="CDD" id="cd05233">
    <property type="entry name" value="SDR_c"/>
    <property type="match status" value="1"/>
</dbReference>
<evidence type="ECO:0000256" key="1">
    <source>
        <dbReference type="ARBA" id="ARBA00006484"/>
    </source>
</evidence>
<organism evidence="6 7">
    <name type="scientific">Neonectria punicea</name>
    <dbReference type="NCBI Taxonomy" id="979145"/>
    <lineage>
        <taxon>Eukaryota</taxon>
        <taxon>Fungi</taxon>
        <taxon>Dikarya</taxon>
        <taxon>Ascomycota</taxon>
        <taxon>Pezizomycotina</taxon>
        <taxon>Sordariomycetes</taxon>
        <taxon>Hypocreomycetidae</taxon>
        <taxon>Hypocreales</taxon>
        <taxon>Nectriaceae</taxon>
        <taxon>Neonectria</taxon>
    </lineage>
</organism>
<gene>
    <name evidence="6" type="ORF">QQX98_007094</name>
</gene>
<dbReference type="InterPro" id="IPR002347">
    <property type="entry name" value="SDR_fam"/>
</dbReference>
<dbReference type="Proteomes" id="UP001498476">
    <property type="component" value="Unassembled WGS sequence"/>
</dbReference>
<dbReference type="InterPro" id="IPR036291">
    <property type="entry name" value="NAD(P)-bd_dom_sf"/>
</dbReference>
<proteinExistence type="inferred from homology"/>
<evidence type="ECO:0000256" key="3">
    <source>
        <dbReference type="ARBA" id="ARBA00023002"/>
    </source>
</evidence>
<dbReference type="PRINTS" id="PR00081">
    <property type="entry name" value="GDHRDH"/>
</dbReference>
<accession>A0ABR1GZM1</accession>
<reference evidence="6 7" key="1">
    <citation type="journal article" date="2025" name="Microbiol. Resour. Announc.">
        <title>Draft genome sequences for Neonectria magnoliae and Neonectria punicea, canker pathogens of Liriodendron tulipifera and Acer saccharum in West Virginia.</title>
        <authorList>
            <person name="Petronek H.M."/>
            <person name="Kasson M.T."/>
            <person name="Metheny A.M."/>
            <person name="Stauder C.M."/>
            <person name="Lovett B."/>
            <person name="Lynch S.C."/>
            <person name="Garnas J.R."/>
            <person name="Kasson L.R."/>
            <person name="Stajich J.E."/>
        </authorList>
    </citation>
    <scope>NUCLEOTIDE SEQUENCE [LARGE SCALE GENOMIC DNA]</scope>
    <source>
        <strain evidence="6 7">NRRL 64653</strain>
    </source>
</reference>
<evidence type="ECO:0000313" key="6">
    <source>
        <dbReference type="EMBL" id="KAK7414062.1"/>
    </source>
</evidence>
<comment type="similarity">
    <text evidence="1 5">Belongs to the short-chain dehydrogenases/reductases (SDR) family.</text>
</comment>
<evidence type="ECO:0008006" key="8">
    <source>
        <dbReference type="Google" id="ProtNLM"/>
    </source>
</evidence>
<keyword evidence="7" id="KW-1185">Reference proteome</keyword>
<dbReference type="InterPro" id="IPR020904">
    <property type="entry name" value="Sc_DH/Rdtase_CS"/>
</dbReference>
<evidence type="ECO:0000256" key="4">
    <source>
        <dbReference type="ARBA" id="ARBA00037096"/>
    </source>
</evidence>
<evidence type="ECO:0000313" key="7">
    <source>
        <dbReference type="Proteomes" id="UP001498476"/>
    </source>
</evidence>
<keyword evidence="3" id="KW-0560">Oxidoreductase</keyword>
<dbReference type="PROSITE" id="PS00061">
    <property type="entry name" value="ADH_SHORT"/>
    <property type="match status" value="1"/>
</dbReference>
<comment type="function">
    <text evidence="4">Putative oxidoreductase.</text>
</comment>
<dbReference type="Gene3D" id="3.40.50.720">
    <property type="entry name" value="NAD(P)-binding Rossmann-like Domain"/>
    <property type="match status" value="1"/>
</dbReference>
<protein>
    <recommendedName>
        <fullName evidence="8">NAD(P)-binding protein</fullName>
    </recommendedName>
</protein>
<comment type="caution">
    <text evidence="6">The sequence shown here is derived from an EMBL/GenBank/DDBJ whole genome shotgun (WGS) entry which is preliminary data.</text>
</comment>
<dbReference type="PANTHER" id="PTHR44196:SF1">
    <property type="entry name" value="DEHYDROGENASE_REDUCTASE SDR FAMILY MEMBER 7B"/>
    <property type="match status" value="1"/>
</dbReference>
<evidence type="ECO:0000256" key="5">
    <source>
        <dbReference type="RuleBase" id="RU000363"/>
    </source>
</evidence>
<dbReference type="EMBL" id="JAZAVJ010000112">
    <property type="protein sequence ID" value="KAK7414062.1"/>
    <property type="molecule type" value="Genomic_DNA"/>
</dbReference>
<keyword evidence="2" id="KW-0521">NADP</keyword>
<dbReference type="SUPFAM" id="SSF51735">
    <property type="entry name" value="NAD(P)-binding Rossmann-fold domains"/>
    <property type="match status" value="1"/>
</dbReference>
<evidence type="ECO:0000256" key="2">
    <source>
        <dbReference type="ARBA" id="ARBA00022857"/>
    </source>
</evidence>
<dbReference type="Pfam" id="PF00106">
    <property type="entry name" value="adh_short"/>
    <property type="match status" value="1"/>
</dbReference>
<sequence length="308" mass="33675">MSTPKLDRHSTTYPFIEPSRFTHALNGQAALITGAGRGIGKAIALAFARAGANVICVSRTKQEIDLVVQQIAEKDYAKAIAVCGDVSDDSDVCRIVAEATKAFATVGILVNNAGIDRIGSLEHETNFLDWWRVFEVNMQGPAALTRHLLPKMVAQRQGVIIHIGSRNAIYNHPFMTAYSASKAALLRFHQCLHLELEGTNVQTFYLQPGDVTTSLMDGASKSEEVLKLPRLQTLVADMRETMDSGQSDSPDLAANTCVALAADPDIHLLGGLYLDANQDLGQLLEHFRDSKENVIRGKRLYTMKVDLL</sequence>